<dbReference type="InterPro" id="IPR011856">
    <property type="entry name" value="tRNA_endonuc-like_dom_sf"/>
</dbReference>
<dbReference type="Proteomes" id="UP001205566">
    <property type="component" value="Unassembled WGS sequence"/>
</dbReference>
<organism evidence="1 2">
    <name type="scientific">Microbulbifer elongatus</name>
    <dbReference type="NCBI Taxonomy" id="86173"/>
    <lineage>
        <taxon>Bacteria</taxon>
        <taxon>Pseudomonadati</taxon>
        <taxon>Pseudomonadota</taxon>
        <taxon>Gammaproteobacteria</taxon>
        <taxon>Cellvibrionales</taxon>
        <taxon>Microbulbiferaceae</taxon>
        <taxon>Microbulbifer</taxon>
    </lineage>
</organism>
<gene>
    <name evidence="1" type="ORF">HXX02_09410</name>
</gene>
<protein>
    <recommendedName>
        <fullName evidence="3">PD(D/E)XK endonuclease domain-containing protein</fullName>
    </recommendedName>
</protein>
<keyword evidence="2" id="KW-1185">Reference proteome</keyword>
<evidence type="ECO:0008006" key="3">
    <source>
        <dbReference type="Google" id="ProtNLM"/>
    </source>
</evidence>
<evidence type="ECO:0000313" key="2">
    <source>
        <dbReference type="Proteomes" id="UP001205566"/>
    </source>
</evidence>
<dbReference type="Gene3D" id="3.40.1350.10">
    <property type="match status" value="1"/>
</dbReference>
<reference evidence="1" key="1">
    <citation type="thesis" date="2020" institute="Technische Universitat Dresden" country="Dresden, Germany">
        <title>The Agarolytic System of Microbulbifer elongatus PORT2, Isolated from Batu Karas, Pangandaran West Java Indonesia.</title>
        <authorList>
            <person name="Anggraeni S.R."/>
        </authorList>
    </citation>
    <scope>NUCLEOTIDE SEQUENCE</scope>
    <source>
        <strain evidence="1">PORT2</strain>
    </source>
</reference>
<dbReference type="EMBL" id="JACASI010000026">
    <property type="protein sequence ID" value="MCQ3829663.1"/>
    <property type="molecule type" value="Genomic_DNA"/>
</dbReference>
<accession>A0ABT1P0M3</accession>
<name>A0ABT1P0M3_9GAMM</name>
<comment type="caution">
    <text evidence="1">The sequence shown here is derived from an EMBL/GenBank/DDBJ whole genome shotgun (WGS) entry which is preliminary data.</text>
</comment>
<sequence length="131" mass="15469">MPVKNAPQKESYARHYHNHSFESLCASWLLADGWDVFSPLIDHGSKTDILISDGSNYYRIQVKTVDTADETLVVENKWDNVPIDYVIYFSKQRDWGYIAKPFRQRLKKLDSPDHIRFHQHRKNFIKAFNKA</sequence>
<dbReference type="RefSeq" id="WP_255874603.1">
    <property type="nucleotide sequence ID" value="NZ_JACASI010000026.1"/>
</dbReference>
<evidence type="ECO:0000313" key="1">
    <source>
        <dbReference type="EMBL" id="MCQ3829663.1"/>
    </source>
</evidence>
<proteinExistence type="predicted"/>